<sequence>MPSPCLKCPTLWIALTPSMCTRQELCEPEKVSFICSLLYQSLPGESGQAVPHLSAQGLDDKLVRHSVLLTHCNSLGRNCFFDRQDKFSFEFDRLCGVTSKPQLLPVCCQLRRKCAAVCSIKSWKRQLFVACFAAHQYPPSNQWNNLWKSDWTSVLTPFSTHVTGIFLLQIHYLRDARLHVAVSKAVSETLNVIDQSLFATDFVKFVKIKDTKFHIAILKNIQALSEEIWGKNLPRKLPVACTFMKRYSRTDLECMLGVAILQNKAMLLPFSQSSSQMPKECM</sequence>
<keyword evidence="2" id="KW-0117">Actin capping</keyword>
<dbReference type="GO" id="GO:0030036">
    <property type="term" value="P:actin cytoskeleton organization"/>
    <property type="evidence" value="ECO:0007669"/>
    <property type="project" value="TreeGrafter"/>
</dbReference>
<name>A0A8C4U885_FALTI</name>
<keyword evidence="4" id="KW-1185">Reference proteome</keyword>
<protein>
    <recommendedName>
        <fullName evidence="2">F-actin-capping protein subunit alpha</fullName>
    </recommendedName>
</protein>
<reference evidence="3" key="2">
    <citation type="submission" date="2025-09" db="UniProtKB">
        <authorList>
            <consortium name="Ensembl"/>
        </authorList>
    </citation>
    <scope>IDENTIFICATION</scope>
</reference>
<evidence type="ECO:0000256" key="2">
    <source>
        <dbReference type="RuleBase" id="RU365077"/>
    </source>
</evidence>
<dbReference type="Pfam" id="PF01267">
    <property type="entry name" value="F-actin_cap_A"/>
    <property type="match status" value="1"/>
</dbReference>
<accession>A0A8C4U885</accession>
<keyword evidence="1 2" id="KW-0009">Actin-binding</keyword>
<dbReference type="InterPro" id="IPR037282">
    <property type="entry name" value="CapZ_alpha/beta"/>
</dbReference>
<dbReference type="OrthoDB" id="340550at2759"/>
<comment type="subunit">
    <text evidence="2">Heterodimer of an alpha and a beta subunit.</text>
</comment>
<dbReference type="AlphaFoldDB" id="A0A8C4U885"/>
<evidence type="ECO:0000313" key="4">
    <source>
        <dbReference type="Proteomes" id="UP000694562"/>
    </source>
</evidence>
<dbReference type="GO" id="GO:0051015">
    <property type="term" value="F:actin filament binding"/>
    <property type="evidence" value="ECO:0007669"/>
    <property type="project" value="TreeGrafter"/>
</dbReference>
<evidence type="ECO:0000313" key="3">
    <source>
        <dbReference type="Ensembl" id="ENSFTIP00000009334.1"/>
    </source>
</evidence>
<comment type="function">
    <text evidence="2">F-actin-capping proteins bind in a Ca(2+)-independent manner to the fast growing ends of actin filaments (barbed end) thereby blocking the exchange of subunits at these ends. Unlike other capping proteins (such as gelsolin and severin), these proteins do not sever actin filaments.</text>
</comment>
<comment type="similarity">
    <text evidence="2">Belongs to the F-actin-capping protein alpha subunit family.</text>
</comment>
<dbReference type="GO" id="GO:0008290">
    <property type="term" value="C:F-actin capping protein complex"/>
    <property type="evidence" value="ECO:0007669"/>
    <property type="project" value="UniProtKB-UniRule"/>
</dbReference>
<dbReference type="GO" id="GO:0030863">
    <property type="term" value="C:cortical cytoskeleton"/>
    <property type="evidence" value="ECO:0007669"/>
    <property type="project" value="TreeGrafter"/>
</dbReference>
<dbReference type="PANTHER" id="PTHR10653:SF6">
    <property type="entry name" value="F-ACTIN-CAPPING PROTEIN SUBUNIT ALPHA-3"/>
    <property type="match status" value="1"/>
</dbReference>
<organism evidence="3 4">
    <name type="scientific">Falco tinnunculus</name>
    <name type="common">Common kestrel</name>
    <dbReference type="NCBI Taxonomy" id="100819"/>
    <lineage>
        <taxon>Eukaryota</taxon>
        <taxon>Metazoa</taxon>
        <taxon>Chordata</taxon>
        <taxon>Craniata</taxon>
        <taxon>Vertebrata</taxon>
        <taxon>Euteleostomi</taxon>
        <taxon>Archelosauria</taxon>
        <taxon>Archosauria</taxon>
        <taxon>Dinosauria</taxon>
        <taxon>Saurischia</taxon>
        <taxon>Theropoda</taxon>
        <taxon>Coelurosauria</taxon>
        <taxon>Aves</taxon>
        <taxon>Neognathae</taxon>
        <taxon>Neoaves</taxon>
        <taxon>Telluraves</taxon>
        <taxon>Australaves</taxon>
        <taxon>Falconiformes</taxon>
        <taxon>Falconidae</taxon>
        <taxon>Falco</taxon>
    </lineage>
</organism>
<dbReference type="GO" id="GO:0051016">
    <property type="term" value="P:barbed-end actin filament capping"/>
    <property type="evidence" value="ECO:0007669"/>
    <property type="project" value="UniProtKB-UniRule"/>
</dbReference>
<dbReference type="InterPro" id="IPR002189">
    <property type="entry name" value="CapZ_alpha"/>
</dbReference>
<evidence type="ECO:0000256" key="1">
    <source>
        <dbReference type="ARBA" id="ARBA00023203"/>
    </source>
</evidence>
<dbReference type="InterPro" id="IPR042276">
    <property type="entry name" value="CapZ_alpha/beta_2"/>
</dbReference>
<proteinExistence type="inferred from homology"/>
<dbReference type="Proteomes" id="UP000694562">
    <property type="component" value="Unplaced"/>
</dbReference>
<dbReference type="Ensembl" id="ENSFTIT00000009753.1">
    <property type="protein sequence ID" value="ENSFTIP00000009334.1"/>
    <property type="gene ID" value="ENSFTIG00000006287.1"/>
</dbReference>
<dbReference type="PANTHER" id="PTHR10653">
    <property type="entry name" value="F-ACTIN-CAPPING PROTEIN SUBUNIT ALPHA"/>
    <property type="match status" value="1"/>
</dbReference>
<reference evidence="3" key="1">
    <citation type="submission" date="2025-08" db="UniProtKB">
        <authorList>
            <consortium name="Ensembl"/>
        </authorList>
    </citation>
    <scope>IDENTIFICATION</scope>
</reference>
<dbReference type="Gene3D" id="3.90.1150.210">
    <property type="entry name" value="F-actin capping protein, beta subunit"/>
    <property type="match status" value="1"/>
</dbReference>
<dbReference type="SUPFAM" id="SSF90096">
    <property type="entry name" value="Subunits of heterodimeric actin filament capping protein Capz"/>
    <property type="match status" value="1"/>
</dbReference>